<feature type="transmembrane region" description="Helical" evidence="2">
    <location>
        <begin position="18"/>
        <end position="40"/>
    </location>
</feature>
<name>A0ABT8C1B6_9VIBR</name>
<keyword evidence="2" id="KW-0812">Transmembrane</keyword>
<gene>
    <name evidence="3" type="ORF">QWZ16_24500</name>
</gene>
<dbReference type="Proteomes" id="UP001238540">
    <property type="component" value="Unassembled WGS sequence"/>
</dbReference>
<organism evidence="3 4">
    <name type="scientific">Vibrio ostreicida</name>
    <dbReference type="NCBI Taxonomy" id="526588"/>
    <lineage>
        <taxon>Bacteria</taxon>
        <taxon>Pseudomonadati</taxon>
        <taxon>Pseudomonadota</taxon>
        <taxon>Gammaproteobacteria</taxon>
        <taxon>Vibrionales</taxon>
        <taxon>Vibrionaceae</taxon>
        <taxon>Vibrio</taxon>
    </lineage>
</organism>
<dbReference type="EMBL" id="JAUFQC010000032">
    <property type="protein sequence ID" value="MDN3612729.1"/>
    <property type="molecule type" value="Genomic_DNA"/>
</dbReference>
<reference evidence="4" key="1">
    <citation type="journal article" date="2019" name="Int. J. Syst. Evol. Microbiol.">
        <title>The Global Catalogue of Microorganisms (GCM) 10K type strain sequencing project: providing services to taxonomists for standard genome sequencing and annotation.</title>
        <authorList>
            <consortium name="The Broad Institute Genomics Platform"/>
            <consortium name="The Broad Institute Genome Sequencing Center for Infectious Disease"/>
            <person name="Wu L."/>
            <person name="Ma J."/>
        </authorList>
    </citation>
    <scope>NUCLEOTIDE SEQUENCE [LARGE SCALE GENOMIC DNA]</scope>
    <source>
        <strain evidence="4">CECT 7398</strain>
    </source>
</reference>
<keyword evidence="4" id="KW-1185">Reference proteome</keyword>
<evidence type="ECO:0000256" key="2">
    <source>
        <dbReference type="SAM" id="Phobius"/>
    </source>
</evidence>
<evidence type="ECO:0000256" key="1">
    <source>
        <dbReference type="SAM" id="MobiDB-lite"/>
    </source>
</evidence>
<proteinExistence type="predicted"/>
<feature type="region of interest" description="Disordered" evidence="1">
    <location>
        <begin position="68"/>
        <end position="88"/>
    </location>
</feature>
<keyword evidence="2" id="KW-1133">Transmembrane helix</keyword>
<evidence type="ECO:0000313" key="3">
    <source>
        <dbReference type="EMBL" id="MDN3612729.1"/>
    </source>
</evidence>
<feature type="compositionally biased region" description="Basic residues" evidence="1">
    <location>
        <begin position="76"/>
        <end position="88"/>
    </location>
</feature>
<accession>A0ABT8C1B6</accession>
<keyword evidence="2" id="KW-0472">Membrane</keyword>
<evidence type="ECO:0000313" key="4">
    <source>
        <dbReference type="Proteomes" id="UP001238540"/>
    </source>
</evidence>
<sequence>MVVTSSSQDIYDYLIRQFFISLGLNAIRTTLVCSLLFLVFHHSINQRVMSIVRYLRQYYLDTTTRRYASSNSIGQSKKKTNSVGLLKK</sequence>
<protein>
    <submittedName>
        <fullName evidence="3">Uncharacterized protein</fullName>
    </submittedName>
</protein>
<dbReference type="RefSeq" id="WP_290313477.1">
    <property type="nucleotide sequence ID" value="NZ_JAUFQC010000032.1"/>
</dbReference>
<comment type="caution">
    <text evidence="3">The sequence shown here is derived from an EMBL/GenBank/DDBJ whole genome shotgun (WGS) entry which is preliminary data.</text>
</comment>